<keyword evidence="8" id="KW-1185">Reference proteome</keyword>
<reference evidence="7 8" key="1">
    <citation type="journal article" date="2021" name="ISME Commun">
        <title>Automated analysis of genomic sequences facilitates high-throughput and comprehensive description of bacteria.</title>
        <authorList>
            <person name="Hitch T.C.A."/>
        </authorList>
    </citation>
    <scope>NUCLEOTIDE SEQUENCE [LARGE SCALE GENOMIC DNA]</scope>
    <source>
        <strain evidence="7 8">Sanger_109</strain>
    </source>
</reference>
<sequence length="279" mass="31697">MNPKDRKPYPLTEEEKKSPVAKFYRETLACPNPKLMEILARGPMDPSKALMPEQIEKMYEPGYMEVETGYCILPNGAGYVAVNNVFPGVTIEMMQWWFAWHALEQIRYRIWNPLCHPTIAVADIDRDYIKDPNVPLAKKSQGVVHFVVEDIGGGEQNILIHFLDHDQMEGISDEKLEATHQTVFGGYGIVSSRGKDAPIDKAPAIMMHFCRETEEGVEFRTRFWVGYRWNKGKPMCVLPPGLSVPEVVPMGLAFHNVEEYSHLASILPEVYAEFGKDPI</sequence>
<proteinExistence type="inferred from homology"/>
<evidence type="ECO:0000256" key="5">
    <source>
        <dbReference type="ARBA" id="ARBA00023459"/>
    </source>
</evidence>
<protein>
    <submittedName>
        <fullName evidence="7">Hydrolase</fullName>
    </submittedName>
</protein>
<comment type="similarity">
    <text evidence="5">Belongs to the DAPG/phloretin hydrolase family.</text>
</comment>
<keyword evidence="2" id="KW-0479">Metal-binding</keyword>
<evidence type="ECO:0000256" key="3">
    <source>
        <dbReference type="ARBA" id="ARBA00022801"/>
    </source>
</evidence>
<evidence type="ECO:0000256" key="4">
    <source>
        <dbReference type="ARBA" id="ARBA00022833"/>
    </source>
</evidence>
<comment type="cofactor">
    <cofactor evidence="1">
        <name>Zn(2+)</name>
        <dbReference type="ChEBI" id="CHEBI:29105"/>
    </cofactor>
</comment>
<evidence type="ECO:0000259" key="6">
    <source>
        <dbReference type="Pfam" id="PF18089"/>
    </source>
</evidence>
<organism evidence="7 8">
    <name type="scientific">Brotonthovivens ammoniilytica</name>
    <dbReference type="NCBI Taxonomy" id="2981725"/>
    <lineage>
        <taxon>Bacteria</taxon>
        <taxon>Bacillati</taxon>
        <taxon>Bacillota</taxon>
        <taxon>Clostridia</taxon>
        <taxon>Lachnospirales</taxon>
        <taxon>Lachnospiraceae</taxon>
        <taxon>Brotonthovivens</taxon>
    </lineage>
</organism>
<keyword evidence="3 7" id="KW-0378">Hydrolase</keyword>
<accession>A0ABT2TJL9</accession>
<dbReference type="RefSeq" id="WP_158425116.1">
    <property type="nucleotide sequence ID" value="NZ_JAOQJQ010000003.1"/>
</dbReference>
<name>A0ABT2TJL9_9FIRM</name>
<feature type="domain" description="DAPG hydrolase PhiG" evidence="6">
    <location>
        <begin position="53"/>
        <end position="272"/>
    </location>
</feature>
<keyword evidence="4" id="KW-0862">Zinc</keyword>
<dbReference type="Pfam" id="PF18089">
    <property type="entry name" value="DAPG_hydrolase"/>
    <property type="match status" value="1"/>
</dbReference>
<evidence type="ECO:0000256" key="1">
    <source>
        <dbReference type="ARBA" id="ARBA00001947"/>
    </source>
</evidence>
<evidence type="ECO:0000313" key="8">
    <source>
        <dbReference type="Proteomes" id="UP001652442"/>
    </source>
</evidence>
<dbReference type="InterPro" id="IPR041526">
    <property type="entry name" value="DAPG_hydrolase"/>
</dbReference>
<gene>
    <name evidence="7" type="ORF">OCV88_08700</name>
</gene>
<evidence type="ECO:0000256" key="2">
    <source>
        <dbReference type="ARBA" id="ARBA00022723"/>
    </source>
</evidence>
<dbReference type="Proteomes" id="UP001652442">
    <property type="component" value="Unassembled WGS sequence"/>
</dbReference>
<evidence type="ECO:0000313" key="7">
    <source>
        <dbReference type="EMBL" id="MCU6762410.1"/>
    </source>
</evidence>
<comment type="caution">
    <text evidence="7">The sequence shown here is derived from an EMBL/GenBank/DDBJ whole genome shotgun (WGS) entry which is preliminary data.</text>
</comment>
<dbReference type="GO" id="GO:0016787">
    <property type="term" value="F:hydrolase activity"/>
    <property type="evidence" value="ECO:0007669"/>
    <property type="project" value="UniProtKB-KW"/>
</dbReference>
<dbReference type="EMBL" id="JAOQJQ010000003">
    <property type="protein sequence ID" value="MCU6762410.1"/>
    <property type="molecule type" value="Genomic_DNA"/>
</dbReference>